<dbReference type="Proteomes" id="UP000271162">
    <property type="component" value="Unassembled WGS sequence"/>
</dbReference>
<evidence type="ECO:0000313" key="2">
    <source>
        <dbReference type="Proteomes" id="UP000271162"/>
    </source>
</evidence>
<dbReference type="EMBL" id="UYSL01012930">
    <property type="protein sequence ID" value="VDL68995.1"/>
    <property type="molecule type" value="Genomic_DNA"/>
</dbReference>
<name>A0A0N4XSA1_NIPBR</name>
<reference evidence="3" key="1">
    <citation type="submission" date="2017-02" db="UniProtKB">
        <authorList>
            <consortium name="WormBaseParasite"/>
        </authorList>
    </citation>
    <scope>IDENTIFICATION</scope>
</reference>
<evidence type="ECO:0000313" key="1">
    <source>
        <dbReference type="EMBL" id="VDL68995.1"/>
    </source>
</evidence>
<reference evidence="1 2" key="2">
    <citation type="submission" date="2018-11" db="EMBL/GenBank/DDBJ databases">
        <authorList>
            <consortium name="Pathogen Informatics"/>
        </authorList>
    </citation>
    <scope>NUCLEOTIDE SEQUENCE [LARGE SCALE GENOMIC DNA]</scope>
</reference>
<gene>
    <name evidence="1" type="ORF">NBR_LOCUS5406</name>
</gene>
<protein>
    <submittedName>
        <fullName evidence="3">Lipoprotein</fullName>
    </submittedName>
</protein>
<dbReference type="AlphaFoldDB" id="A0A0N4XSA1"/>
<proteinExistence type="predicted"/>
<sequence length="87" mass="9522">MTSHRGCLEPAKGDALEPIAAMNRLGWSDVNTEAIQASFFSANNEGTFRDSAMTAVCSAGQSRRRAWCLASDRRHCALTLRMFVTTP</sequence>
<organism evidence="3">
    <name type="scientific">Nippostrongylus brasiliensis</name>
    <name type="common">Rat hookworm</name>
    <dbReference type="NCBI Taxonomy" id="27835"/>
    <lineage>
        <taxon>Eukaryota</taxon>
        <taxon>Metazoa</taxon>
        <taxon>Ecdysozoa</taxon>
        <taxon>Nematoda</taxon>
        <taxon>Chromadorea</taxon>
        <taxon>Rhabditida</taxon>
        <taxon>Rhabditina</taxon>
        <taxon>Rhabditomorpha</taxon>
        <taxon>Strongyloidea</taxon>
        <taxon>Heligmosomidae</taxon>
        <taxon>Nippostrongylus</taxon>
    </lineage>
</organism>
<dbReference type="WBParaSite" id="NBR_0000540301-mRNA-1">
    <property type="protein sequence ID" value="NBR_0000540301-mRNA-1"/>
    <property type="gene ID" value="NBR_0000540301"/>
</dbReference>
<evidence type="ECO:0000313" key="3">
    <source>
        <dbReference type="WBParaSite" id="NBR_0000540301-mRNA-1"/>
    </source>
</evidence>
<accession>A0A0N4XSA1</accession>
<keyword evidence="2" id="KW-1185">Reference proteome</keyword>